<organism evidence="2">
    <name type="scientific">Oryza meridionalis</name>
    <dbReference type="NCBI Taxonomy" id="40149"/>
    <lineage>
        <taxon>Eukaryota</taxon>
        <taxon>Viridiplantae</taxon>
        <taxon>Streptophyta</taxon>
        <taxon>Embryophyta</taxon>
        <taxon>Tracheophyta</taxon>
        <taxon>Spermatophyta</taxon>
        <taxon>Magnoliopsida</taxon>
        <taxon>Liliopsida</taxon>
        <taxon>Poales</taxon>
        <taxon>Poaceae</taxon>
        <taxon>BOP clade</taxon>
        <taxon>Oryzoideae</taxon>
        <taxon>Oryzeae</taxon>
        <taxon>Oryzinae</taxon>
        <taxon>Oryza</taxon>
    </lineage>
</organism>
<feature type="region of interest" description="Disordered" evidence="1">
    <location>
        <begin position="1"/>
        <end position="55"/>
    </location>
</feature>
<accession>A0A0E0BY52</accession>
<reference evidence="2" key="1">
    <citation type="submission" date="2015-04" db="UniProtKB">
        <authorList>
            <consortium name="EnsemblPlants"/>
        </authorList>
    </citation>
    <scope>IDENTIFICATION</scope>
</reference>
<dbReference type="EnsemblPlants" id="OMERI01G05310.2">
    <property type="protein sequence ID" value="OMERI01G05310.2"/>
    <property type="gene ID" value="OMERI01G05310"/>
</dbReference>
<evidence type="ECO:0000313" key="3">
    <source>
        <dbReference type="Proteomes" id="UP000008021"/>
    </source>
</evidence>
<sequence>IGALFSPRSGPCNPDRTAPGKETQVRCGSPLTWSNRPSRAAGTAAPPPTAARRRLRLHLHPPPLRLLAGHLLTPAPASAPVSAAWPPRGRPGPRAACSTRRLIASASDKPNRGDPPPIRYPTVIELKFSPKSTAGGCNQSSALPGSLCWALLRAELRRLGICS</sequence>
<dbReference type="Proteomes" id="UP000008021">
    <property type="component" value="Chromosome 1"/>
</dbReference>
<dbReference type="Gramene" id="OMERI01G05310.2">
    <property type="protein sequence ID" value="OMERI01G05310.2"/>
    <property type="gene ID" value="OMERI01G05310"/>
</dbReference>
<reference evidence="2" key="2">
    <citation type="submission" date="2018-05" db="EMBL/GenBank/DDBJ databases">
        <title>OmerRS3 (Oryza meridionalis Reference Sequence Version 3).</title>
        <authorList>
            <person name="Zhang J."/>
            <person name="Kudrna D."/>
            <person name="Lee S."/>
            <person name="Talag J."/>
            <person name="Welchert J."/>
            <person name="Wing R.A."/>
        </authorList>
    </citation>
    <scope>NUCLEOTIDE SEQUENCE [LARGE SCALE GENOMIC DNA]</scope>
    <source>
        <strain evidence="2">cv. OR44</strain>
    </source>
</reference>
<dbReference type="AlphaFoldDB" id="A0A0E0BY52"/>
<evidence type="ECO:0000256" key="1">
    <source>
        <dbReference type="SAM" id="MobiDB-lite"/>
    </source>
</evidence>
<protein>
    <submittedName>
        <fullName evidence="2">Uncharacterized protein</fullName>
    </submittedName>
</protein>
<evidence type="ECO:0000313" key="2">
    <source>
        <dbReference type="EnsemblPlants" id="OMERI01G05310.2"/>
    </source>
</evidence>
<proteinExistence type="predicted"/>
<dbReference type="HOGENOM" id="CLU_1631386_0_0_1"/>
<keyword evidence="3" id="KW-1185">Reference proteome</keyword>
<name>A0A0E0BY52_9ORYZ</name>